<sequence>MKGFKMRGKILILVIALILSTGITSLVIGYSSSSSLAKDGIYEELTSVEKMTVSLINEKYPGDWKLDGNKLYKGDNLINEDNEFVDFVKEQTNCEITIFRKDTRIVTTISEDGKRIVGTTAKENVVSTVIDNKKDYQGNVEISGEPFLVKYSPIVDSKGNAIGMVFIGKENSDVRSMINSSIALMLIATVVISILAYILSAIIVKKIINPIIISIECLKKVANGDLTLDIPEDLTVRHDEAGELAKAVQNMQKSLKAIVTNIKKVTGEVYENSENLLAISEEMSATSDNISHAVQEMASGSTSQAQDLSTVTEALNDFGDKIEDTKESVSVIYNGSVEIGNMTSSSNEDMKNVVNSINSVKSEFDGFTHKIQGLGDNIKRINEITEAINSIAQQTNLLALNAAIEAARAGESGRGFAVVAEEIRKLAEQSSESSDNIKALVESISKDADNIVHSSTIVNDQLTEQLDVIDNTIVSFKKITKSIESIIPKMNGVNKATNDINESKDGILGKAENTAAIAEEISASSEEIAASTQEMNNAACQVAKSAEELTLQTKRLIEEIEVFKVEK</sequence>
<dbReference type="InterPro" id="IPR003660">
    <property type="entry name" value="HAMP_dom"/>
</dbReference>
<evidence type="ECO:0000256" key="2">
    <source>
        <dbReference type="ARBA" id="ARBA00022475"/>
    </source>
</evidence>
<evidence type="ECO:0000256" key="5">
    <source>
        <dbReference type="ARBA" id="ARBA00023136"/>
    </source>
</evidence>
<evidence type="ECO:0000313" key="12">
    <source>
        <dbReference type="EMBL" id="ADL50347.1"/>
    </source>
</evidence>
<dbReference type="AlphaFoldDB" id="D9SR59"/>
<protein>
    <submittedName>
        <fullName evidence="12">Methyl-accepting chemotaxis sensory transducer</fullName>
    </submittedName>
</protein>
<gene>
    <name evidence="12" type="ordered locus">Clocel_0576</name>
</gene>
<dbReference type="InterPro" id="IPR033463">
    <property type="entry name" value="sCache_3"/>
</dbReference>
<evidence type="ECO:0000256" key="8">
    <source>
        <dbReference type="PROSITE-ProRule" id="PRU00284"/>
    </source>
</evidence>
<dbReference type="PROSITE" id="PS50885">
    <property type="entry name" value="HAMP"/>
    <property type="match status" value="1"/>
</dbReference>
<evidence type="ECO:0000256" key="4">
    <source>
        <dbReference type="ARBA" id="ARBA00022989"/>
    </source>
</evidence>
<feature type="domain" description="Methyl-accepting transducer" evidence="10">
    <location>
        <begin position="279"/>
        <end position="529"/>
    </location>
</feature>
<name>D9SR59_CLOC7</name>
<dbReference type="GO" id="GO:0005886">
    <property type="term" value="C:plasma membrane"/>
    <property type="evidence" value="ECO:0007669"/>
    <property type="project" value="UniProtKB-SubCell"/>
</dbReference>
<dbReference type="Gene3D" id="1.10.287.950">
    <property type="entry name" value="Methyl-accepting chemotaxis protein"/>
    <property type="match status" value="1"/>
</dbReference>
<keyword evidence="13" id="KW-1185">Reference proteome</keyword>
<dbReference type="Pfam" id="PF00672">
    <property type="entry name" value="HAMP"/>
    <property type="match status" value="1"/>
</dbReference>
<keyword evidence="3 9" id="KW-0812">Transmembrane</keyword>
<dbReference type="SMART" id="SM00304">
    <property type="entry name" value="HAMP"/>
    <property type="match status" value="1"/>
</dbReference>
<organism evidence="12 13">
    <name type="scientific">Clostridium cellulovorans (strain ATCC 35296 / DSM 3052 / OCM 3 / 743B)</name>
    <dbReference type="NCBI Taxonomy" id="573061"/>
    <lineage>
        <taxon>Bacteria</taxon>
        <taxon>Bacillati</taxon>
        <taxon>Bacillota</taxon>
        <taxon>Clostridia</taxon>
        <taxon>Eubacteriales</taxon>
        <taxon>Clostridiaceae</taxon>
        <taxon>Clostridium</taxon>
    </lineage>
</organism>
<accession>D9SR59</accession>
<feature type="domain" description="HAMP" evidence="11">
    <location>
        <begin position="205"/>
        <end position="260"/>
    </location>
</feature>
<dbReference type="InterPro" id="IPR029151">
    <property type="entry name" value="Sensor-like_sf"/>
</dbReference>
<dbReference type="SMART" id="SM00283">
    <property type="entry name" value="MA"/>
    <property type="match status" value="1"/>
</dbReference>
<dbReference type="GO" id="GO:0007165">
    <property type="term" value="P:signal transduction"/>
    <property type="evidence" value="ECO:0007669"/>
    <property type="project" value="UniProtKB-KW"/>
</dbReference>
<dbReference type="Pfam" id="PF17202">
    <property type="entry name" value="sCache_3_3"/>
    <property type="match status" value="1"/>
</dbReference>
<dbReference type="EMBL" id="CP002160">
    <property type="protein sequence ID" value="ADL50347.1"/>
    <property type="molecule type" value="Genomic_DNA"/>
</dbReference>
<dbReference type="Gene3D" id="6.10.340.10">
    <property type="match status" value="1"/>
</dbReference>
<keyword evidence="4 9" id="KW-1133">Transmembrane helix</keyword>
<evidence type="ECO:0000256" key="3">
    <source>
        <dbReference type="ARBA" id="ARBA00022692"/>
    </source>
</evidence>
<dbReference type="PANTHER" id="PTHR32089">
    <property type="entry name" value="METHYL-ACCEPTING CHEMOTAXIS PROTEIN MCPB"/>
    <property type="match status" value="1"/>
</dbReference>
<dbReference type="STRING" id="573061.Clocel_0576"/>
<proteinExistence type="inferred from homology"/>
<keyword evidence="6 8" id="KW-0807">Transducer</keyword>
<dbReference type="HOGENOM" id="CLU_000445_107_19_9"/>
<comment type="similarity">
    <text evidence="7">Belongs to the methyl-accepting chemotaxis (MCP) protein family.</text>
</comment>
<dbReference type="PANTHER" id="PTHR32089:SF112">
    <property type="entry name" value="LYSOZYME-LIKE PROTEIN-RELATED"/>
    <property type="match status" value="1"/>
</dbReference>
<keyword evidence="5 9" id="KW-0472">Membrane</keyword>
<dbReference type="SUPFAM" id="SSF103190">
    <property type="entry name" value="Sensory domain-like"/>
    <property type="match status" value="1"/>
</dbReference>
<dbReference type="Proteomes" id="UP000002730">
    <property type="component" value="Chromosome"/>
</dbReference>
<evidence type="ECO:0000256" key="7">
    <source>
        <dbReference type="ARBA" id="ARBA00029447"/>
    </source>
</evidence>
<dbReference type="SUPFAM" id="SSF58104">
    <property type="entry name" value="Methyl-accepting chemotaxis protein (MCP) signaling domain"/>
    <property type="match status" value="1"/>
</dbReference>
<evidence type="ECO:0000256" key="1">
    <source>
        <dbReference type="ARBA" id="ARBA00004651"/>
    </source>
</evidence>
<evidence type="ECO:0000313" key="13">
    <source>
        <dbReference type="Proteomes" id="UP000002730"/>
    </source>
</evidence>
<evidence type="ECO:0000256" key="9">
    <source>
        <dbReference type="SAM" id="Phobius"/>
    </source>
</evidence>
<dbReference type="KEGG" id="ccb:Clocel_0576"/>
<dbReference type="InterPro" id="IPR004089">
    <property type="entry name" value="MCPsignal_dom"/>
</dbReference>
<dbReference type="eggNOG" id="COG0840">
    <property type="taxonomic scope" value="Bacteria"/>
</dbReference>
<dbReference type="CDD" id="cd06225">
    <property type="entry name" value="HAMP"/>
    <property type="match status" value="1"/>
</dbReference>
<evidence type="ECO:0000259" key="10">
    <source>
        <dbReference type="PROSITE" id="PS50111"/>
    </source>
</evidence>
<dbReference type="RefSeq" id="WP_010074874.1">
    <property type="nucleotide sequence ID" value="NC_014393.1"/>
</dbReference>
<comment type="subcellular location">
    <subcellularLocation>
        <location evidence="1">Cell membrane</location>
        <topology evidence="1">Multi-pass membrane protein</topology>
    </subcellularLocation>
</comment>
<evidence type="ECO:0000259" key="11">
    <source>
        <dbReference type="PROSITE" id="PS50885"/>
    </source>
</evidence>
<keyword evidence="2" id="KW-1003">Cell membrane</keyword>
<dbReference type="PROSITE" id="PS50111">
    <property type="entry name" value="CHEMOTAXIS_TRANSDUC_2"/>
    <property type="match status" value="1"/>
</dbReference>
<feature type="transmembrane region" description="Helical" evidence="9">
    <location>
        <begin position="182"/>
        <end position="204"/>
    </location>
</feature>
<dbReference type="OrthoDB" id="9814363at2"/>
<evidence type="ECO:0000256" key="6">
    <source>
        <dbReference type="ARBA" id="ARBA00023224"/>
    </source>
</evidence>
<dbReference type="Pfam" id="PF00015">
    <property type="entry name" value="MCPsignal"/>
    <property type="match status" value="1"/>
</dbReference>
<reference evidence="12 13" key="1">
    <citation type="submission" date="2010-08" db="EMBL/GenBank/DDBJ databases">
        <title>Complete sequence of Clostridium cellulovorans 743B.</title>
        <authorList>
            <consortium name="US DOE Joint Genome Institute"/>
            <person name="Lucas S."/>
            <person name="Copeland A."/>
            <person name="Lapidus A."/>
            <person name="Cheng J.-F."/>
            <person name="Bruce D."/>
            <person name="Goodwin L."/>
            <person name="Pitluck S."/>
            <person name="Chertkov O."/>
            <person name="Detter J.C."/>
            <person name="Han C."/>
            <person name="Tapia R."/>
            <person name="Land M."/>
            <person name="Hauser L."/>
            <person name="Chang Y.-J."/>
            <person name="Jeffries C."/>
            <person name="Kyrpides N."/>
            <person name="Ivanova N."/>
            <person name="Mikhailova N."/>
            <person name="Hemme C.L."/>
            <person name="Woyke T."/>
        </authorList>
    </citation>
    <scope>NUCLEOTIDE SEQUENCE [LARGE SCALE GENOMIC DNA]</scope>
    <source>
        <strain evidence="13">ATCC 35296 / DSM 3052 / OCM 3 / 743B</strain>
    </source>
</reference>